<protein>
    <submittedName>
        <fullName evidence="3">Uncharacterized protein</fullName>
    </submittedName>
</protein>
<feature type="compositionally biased region" description="Polar residues" evidence="1">
    <location>
        <begin position="63"/>
        <end position="74"/>
    </location>
</feature>
<keyword evidence="2" id="KW-0472">Membrane</keyword>
<evidence type="ECO:0000256" key="2">
    <source>
        <dbReference type="SAM" id="Phobius"/>
    </source>
</evidence>
<dbReference type="Proteomes" id="UP001054837">
    <property type="component" value="Unassembled WGS sequence"/>
</dbReference>
<evidence type="ECO:0000313" key="3">
    <source>
        <dbReference type="EMBL" id="GIY63156.1"/>
    </source>
</evidence>
<evidence type="ECO:0000313" key="4">
    <source>
        <dbReference type="Proteomes" id="UP001054837"/>
    </source>
</evidence>
<keyword evidence="2" id="KW-1133">Transmembrane helix</keyword>
<feature type="transmembrane region" description="Helical" evidence="2">
    <location>
        <begin position="12"/>
        <end position="30"/>
    </location>
</feature>
<gene>
    <name evidence="3" type="ORF">CDAR_492581</name>
</gene>
<comment type="caution">
    <text evidence="3">The sequence shown here is derived from an EMBL/GenBank/DDBJ whole genome shotgun (WGS) entry which is preliminary data.</text>
</comment>
<organism evidence="3 4">
    <name type="scientific">Caerostris darwini</name>
    <dbReference type="NCBI Taxonomy" id="1538125"/>
    <lineage>
        <taxon>Eukaryota</taxon>
        <taxon>Metazoa</taxon>
        <taxon>Ecdysozoa</taxon>
        <taxon>Arthropoda</taxon>
        <taxon>Chelicerata</taxon>
        <taxon>Arachnida</taxon>
        <taxon>Araneae</taxon>
        <taxon>Araneomorphae</taxon>
        <taxon>Entelegynae</taxon>
        <taxon>Araneoidea</taxon>
        <taxon>Araneidae</taxon>
        <taxon>Caerostris</taxon>
    </lineage>
</organism>
<reference evidence="3 4" key="1">
    <citation type="submission" date="2021-06" db="EMBL/GenBank/DDBJ databases">
        <title>Caerostris darwini draft genome.</title>
        <authorList>
            <person name="Kono N."/>
            <person name="Arakawa K."/>
        </authorList>
    </citation>
    <scope>NUCLEOTIDE SEQUENCE [LARGE SCALE GENOMIC DNA]</scope>
</reference>
<keyword evidence="2" id="KW-0812">Transmembrane</keyword>
<keyword evidence="4" id="KW-1185">Reference proteome</keyword>
<evidence type="ECO:0000256" key="1">
    <source>
        <dbReference type="SAM" id="MobiDB-lite"/>
    </source>
</evidence>
<proteinExistence type="predicted"/>
<accession>A0AAV4UYZ3</accession>
<name>A0AAV4UYZ3_9ARAC</name>
<dbReference type="AlphaFoldDB" id="A0AAV4UYZ3"/>
<feature type="region of interest" description="Disordered" evidence="1">
    <location>
        <begin position="40"/>
        <end position="79"/>
    </location>
</feature>
<sequence>MLECVFENPALAMILTSGYIIMIFLISKCLTPIEELKQTSPSSDEVFMAPQHGGQGAKDTTTKSENLLGNTESPGTKPVPLLQSKAVWAMCVGLGIQATSIPNPTERGS</sequence>
<dbReference type="EMBL" id="BPLQ01012162">
    <property type="protein sequence ID" value="GIY63156.1"/>
    <property type="molecule type" value="Genomic_DNA"/>
</dbReference>